<protein>
    <submittedName>
        <fullName evidence="1">Uncharacterized protein</fullName>
    </submittedName>
</protein>
<dbReference type="AlphaFoldDB" id="A0A9D4GAL1"/>
<accession>A0A9D4GAL1</accession>
<proteinExistence type="predicted"/>
<evidence type="ECO:0000313" key="1">
    <source>
        <dbReference type="EMBL" id="KAH3813595.1"/>
    </source>
</evidence>
<dbReference type="PANTHER" id="PTHR46312:SF2">
    <property type="entry name" value="NUCLEOTIDE-BINDING OLIGOMERIZATION DOMAIN-CONTAINING PROTEIN 2-LIKE"/>
    <property type="match status" value="1"/>
</dbReference>
<dbReference type="PANTHER" id="PTHR46312">
    <property type="entry name" value="NACHT DOMAIN-CONTAINING PROTEIN"/>
    <property type="match status" value="1"/>
</dbReference>
<dbReference type="Gene3D" id="3.40.50.300">
    <property type="entry name" value="P-loop containing nucleotide triphosphate hydrolases"/>
    <property type="match status" value="1"/>
</dbReference>
<organism evidence="1 2">
    <name type="scientific">Dreissena polymorpha</name>
    <name type="common">Zebra mussel</name>
    <name type="synonym">Mytilus polymorpha</name>
    <dbReference type="NCBI Taxonomy" id="45954"/>
    <lineage>
        <taxon>Eukaryota</taxon>
        <taxon>Metazoa</taxon>
        <taxon>Spiralia</taxon>
        <taxon>Lophotrochozoa</taxon>
        <taxon>Mollusca</taxon>
        <taxon>Bivalvia</taxon>
        <taxon>Autobranchia</taxon>
        <taxon>Heteroconchia</taxon>
        <taxon>Euheterodonta</taxon>
        <taxon>Imparidentia</taxon>
        <taxon>Neoheterodontei</taxon>
        <taxon>Myida</taxon>
        <taxon>Dreissenoidea</taxon>
        <taxon>Dreissenidae</taxon>
        <taxon>Dreissena</taxon>
    </lineage>
</organism>
<name>A0A9D4GAL1_DREPO</name>
<reference evidence="1" key="2">
    <citation type="submission" date="2020-11" db="EMBL/GenBank/DDBJ databases">
        <authorList>
            <person name="McCartney M.A."/>
            <person name="Auch B."/>
            <person name="Kono T."/>
            <person name="Mallez S."/>
            <person name="Becker A."/>
            <person name="Gohl D.M."/>
            <person name="Silverstein K.A.T."/>
            <person name="Koren S."/>
            <person name="Bechman K.B."/>
            <person name="Herman A."/>
            <person name="Abrahante J.E."/>
            <person name="Garbe J."/>
        </authorList>
    </citation>
    <scope>NUCLEOTIDE SEQUENCE</scope>
    <source>
        <strain evidence="1">Duluth1</strain>
        <tissue evidence="1">Whole animal</tissue>
    </source>
</reference>
<dbReference type="Proteomes" id="UP000828390">
    <property type="component" value="Unassembled WGS sequence"/>
</dbReference>
<dbReference type="InterPro" id="IPR027417">
    <property type="entry name" value="P-loop_NTPase"/>
</dbReference>
<gene>
    <name evidence="1" type="ORF">DPMN_142059</name>
</gene>
<reference evidence="1" key="1">
    <citation type="journal article" date="2019" name="bioRxiv">
        <title>The Genome of the Zebra Mussel, Dreissena polymorpha: A Resource for Invasive Species Research.</title>
        <authorList>
            <person name="McCartney M.A."/>
            <person name="Auch B."/>
            <person name="Kono T."/>
            <person name="Mallez S."/>
            <person name="Zhang Y."/>
            <person name="Obille A."/>
            <person name="Becker A."/>
            <person name="Abrahante J.E."/>
            <person name="Garbe J."/>
            <person name="Badalamenti J.P."/>
            <person name="Herman A."/>
            <person name="Mangelson H."/>
            <person name="Liachko I."/>
            <person name="Sullivan S."/>
            <person name="Sone E.D."/>
            <person name="Koren S."/>
            <person name="Silverstein K.A.T."/>
            <person name="Beckman K.B."/>
            <person name="Gohl D.M."/>
        </authorList>
    </citation>
    <scope>NUCLEOTIDE SEQUENCE</scope>
    <source>
        <strain evidence="1">Duluth1</strain>
        <tissue evidence="1">Whole animal</tissue>
    </source>
</reference>
<comment type="caution">
    <text evidence="1">The sequence shown here is derived from an EMBL/GenBank/DDBJ whole genome shotgun (WGS) entry which is preliminary data.</text>
</comment>
<dbReference type="EMBL" id="JAIWYP010000006">
    <property type="protein sequence ID" value="KAH3813595.1"/>
    <property type="molecule type" value="Genomic_DNA"/>
</dbReference>
<keyword evidence="2" id="KW-1185">Reference proteome</keyword>
<sequence length="927" mass="106210">MSKDGYQDVNQAEGTDFNGIVNVIYNCEYFQTYFKDDLTQLENVCTKLKNGTLAITDEDIATTFQHFKENLTGEIKEALEQEKDTLVRAMDDALKNTGDQTTPPTVEMSSTLSKIQSWLIEQYQAMCVAPVSMLDTDIDVPLERIYVTPSITELKRGQKHRNGVHDTDQPSPLGTDVSSYNGLLLRHGKPVNTIYIQGNPGCGKTTFSNKLVLDWCKAQSTIVTSKKNTSSTTTRKQTSKPTAFSDLDTLLEYKFMFFVSLRDYSGDSCNVNQMIKDALKRNDLDWDDSVWEHKCIVLTDAADEWYHPEIPFPPPSDSTCMCPKDRTMPLYLQRSNITNIITARPWKFADLTISDTLTRTFEISSVLDNKTLAKNVFRVLAEKDCISEKDQHAKSTDFFKEIKTQNLEHLITIPAMCVQLFHQFYVGRLTMGSLCALYINMLDMHIARGLHKLQIKEFTAGEKYCGDIPDILRTETAEYVQANLSLVCSASELAFKTLTDTNKQSSLVFRKNKITQFMTQTELDYILQTGIITKKKSLALCPEKNVPYMFVHKTIQEFLSSLYIAMNQTEMDAIMQALQMAFCDGPHILDIGQVFIFTCGMCPPAAERMSKHIMDVLTNVLSKNVQERDLSFYHNHKVQNIVCDGFIEGTANEQAYLHINYSHIVHDHHLFFLIRKHIRIKRWKRIKAAKTLIDMNISNIVSLDYISFGGPVNEYCLQEIISQSRETLLYLRLVRPCHIDLHGVQLKYLLCCADIDITSVDCSNMVSCRLNNVTPLTERVLFESMSATGENISFLGISECTNIQLFCEALQNLRRLHTLELRHTLLDDMPLHDHFPVSIRRVRYIATRVSVQVIKSMVEWSKSRDVCVKCKINWCTVLSADWQYVCDWIKQQDGIDFHEPKNHTKPYHTKNHTRICWSKRVNLEVNN</sequence>
<evidence type="ECO:0000313" key="2">
    <source>
        <dbReference type="Proteomes" id="UP000828390"/>
    </source>
</evidence>